<dbReference type="AlphaFoldDB" id="A0A344J6B8"/>
<gene>
    <name evidence="2" type="ORF">DCD74_07690</name>
</gene>
<keyword evidence="1" id="KW-0732">Signal</keyword>
<evidence type="ECO:0000256" key="1">
    <source>
        <dbReference type="SAM" id="SignalP"/>
    </source>
</evidence>
<evidence type="ECO:0000313" key="2">
    <source>
        <dbReference type="EMBL" id="AXA84578.1"/>
    </source>
</evidence>
<feature type="signal peptide" evidence="1">
    <location>
        <begin position="1"/>
        <end position="24"/>
    </location>
</feature>
<feature type="chain" id="PRO_5016989561" evidence="1">
    <location>
        <begin position="25"/>
        <end position="361"/>
    </location>
</feature>
<accession>A0A344J6B8</accession>
<dbReference type="EMBL" id="CP029556">
    <property type="protein sequence ID" value="AXA84578.1"/>
    <property type="molecule type" value="Genomic_DNA"/>
</dbReference>
<evidence type="ECO:0000313" key="3">
    <source>
        <dbReference type="Proteomes" id="UP000251842"/>
    </source>
</evidence>
<sequence length="361" mass="37927">MAMRATIRWTWAAMLVLAMGTAHAQRVEGSRAGAQGAYDAEVSVRSQSAAERNNGFSRGLIQVLGKLTGERAPQQRPGVGEEIRNAKDYVASYDYRQDEGISPVTGAPSYGTTLIVRFKPAKVDELAKQIGTVAWPNPRPKPVLWLALDDGSGPRLVGLAQASVARSALDRAKGLGFGLGLPQGSAAEQAIVGAIWRGDTAAVARLSKAYASPMQLIGKVQRAGSGWKADWTFLDGGRVSARNSNTDADARRAIASGADVAGDALIRKYVRRVAPKPSPAGSFRVTFSGIDDAGEYLRLIGYLENHPQVGTITPVSAAPDRAVFILQLKEGLAGFTTAAGREGVVGAAGDDAGEGAVFDVR</sequence>
<dbReference type="Pfam" id="PF09839">
    <property type="entry name" value="DUF2066"/>
    <property type="match status" value="1"/>
</dbReference>
<reference evidence="3" key="1">
    <citation type="submission" date="2018-05" db="EMBL/GenBank/DDBJ databases">
        <title>Luteimonas pekinense sp. nov., isolated from human Meibomian gland secretions, Beijing, China.</title>
        <authorList>
            <person name="Wen T."/>
            <person name="Bai H."/>
            <person name="Lv H."/>
        </authorList>
    </citation>
    <scope>NUCLEOTIDE SEQUENCE [LARGE SCALE GENOMIC DNA]</scope>
    <source>
        <strain evidence="3">83-4</strain>
    </source>
</reference>
<keyword evidence="3" id="KW-1185">Reference proteome</keyword>
<name>A0A344J6B8_9GAMM</name>
<dbReference type="Proteomes" id="UP000251842">
    <property type="component" value="Chromosome"/>
</dbReference>
<dbReference type="KEGG" id="lue:DCD74_07690"/>
<organism evidence="2 3">
    <name type="scientific">Solilutibacter oculi</name>
    <dbReference type="NCBI Taxonomy" id="2698682"/>
    <lineage>
        <taxon>Bacteria</taxon>
        <taxon>Pseudomonadati</taxon>
        <taxon>Pseudomonadota</taxon>
        <taxon>Gammaproteobacteria</taxon>
        <taxon>Lysobacterales</taxon>
        <taxon>Lysobacteraceae</taxon>
        <taxon>Solilutibacter</taxon>
    </lineage>
</organism>
<protein>
    <submittedName>
        <fullName evidence="2">DUF2066 domain-containing protein</fullName>
    </submittedName>
</protein>
<proteinExistence type="predicted"/>
<dbReference type="InterPro" id="IPR018642">
    <property type="entry name" value="DUF2066"/>
</dbReference>
<dbReference type="OrthoDB" id="6195299at2"/>